<dbReference type="RefSeq" id="WP_098074787.1">
    <property type="nucleotide sequence ID" value="NZ_PDEQ01000002.1"/>
</dbReference>
<dbReference type="CDD" id="cd06223">
    <property type="entry name" value="PRTases_typeI"/>
    <property type="match status" value="1"/>
</dbReference>
<organism evidence="3 4">
    <name type="scientific">Longibacter salinarum</name>
    <dbReference type="NCBI Taxonomy" id="1850348"/>
    <lineage>
        <taxon>Bacteria</taxon>
        <taxon>Pseudomonadati</taxon>
        <taxon>Rhodothermota</taxon>
        <taxon>Rhodothermia</taxon>
        <taxon>Rhodothermales</taxon>
        <taxon>Salisaetaceae</taxon>
        <taxon>Longibacter</taxon>
    </lineage>
</organism>
<comment type="caution">
    <text evidence="3">The sequence shown here is derived from an EMBL/GenBank/DDBJ whole genome shotgun (WGS) entry which is preliminary data.</text>
</comment>
<sequence>MWQIANQMNLLRGFLDLLYPPCCVGCAGRPERPSLPLCPACLRRMEQAPQMNVAARLDRLPPDWGTASGAHAMWVFDKGGALQSIQHALKYGDRPQYGVELGRLLGQSYRRAGWPEPDRVVPIPLHRLRLLERGYNQAETLARGVASTLSTRLDPHTLTRHRATRSQTNLSRDERWRNVCDAFSVAESIDGGTLLLVDDVLTTGSTAMACARTLKAAGADRVLITTLCLARA</sequence>
<gene>
    <name evidence="3" type="ORF">CRI94_06220</name>
</gene>
<dbReference type="EMBL" id="PDEQ01000002">
    <property type="protein sequence ID" value="PEN14614.1"/>
    <property type="molecule type" value="Genomic_DNA"/>
</dbReference>
<dbReference type="InterPro" id="IPR029057">
    <property type="entry name" value="PRTase-like"/>
</dbReference>
<feature type="domain" description="Phosphoribosyltransferase" evidence="2">
    <location>
        <begin position="142"/>
        <end position="229"/>
    </location>
</feature>
<evidence type="ECO:0000313" key="4">
    <source>
        <dbReference type="Proteomes" id="UP000220102"/>
    </source>
</evidence>
<evidence type="ECO:0000313" key="3">
    <source>
        <dbReference type="EMBL" id="PEN14614.1"/>
    </source>
</evidence>
<keyword evidence="3" id="KW-0328">Glycosyltransferase</keyword>
<reference evidence="3 4" key="1">
    <citation type="submission" date="2017-10" db="EMBL/GenBank/DDBJ databases">
        <title>Draft genome of Longibacter Salinarum.</title>
        <authorList>
            <person name="Goh K.M."/>
            <person name="Shamsir M.S."/>
            <person name="Lim S.W."/>
        </authorList>
    </citation>
    <scope>NUCLEOTIDE SEQUENCE [LARGE SCALE GENOMIC DNA]</scope>
    <source>
        <strain evidence="3 4">KCTC 52045</strain>
    </source>
</reference>
<comment type="similarity">
    <text evidence="1">Belongs to the ComF/GntX family.</text>
</comment>
<dbReference type="Pfam" id="PF00156">
    <property type="entry name" value="Pribosyltran"/>
    <property type="match status" value="1"/>
</dbReference>
<name>A0A2A8D146_9BACT</name>
<dbReference type="PANTHER" id="PTHR47505:SF1">
    <property type="entry name" value="DNA UTILIZATION PROTEIN YHGH"/>
    <property type="match status" value="1"/>
</dbReference>
<dbReference type="Gene3D" id="3.40.50.2020">
    <property type="match status" value="1"/>
</dbReference>
<keyword evidence="3" id="KW-0808">Transferase</keyword>
<keyword evidence="4" id="KW-1185">Reference proteome</keyword>
<accession>A0A2A8D146</accession>
<dbReference type="PANTHER" id="PTHR47505">
    <property type="entry name" value="DNA UTILIZATION PROTEIN YHGH"/>
    <property type="match status" value="1"/>
</dbReference>
<proteinExistence type="inferred from homology"/>
<dbReference type="OrthoDB" id="9779910at2"/>
<evidence type="ECO:0000259" key="2">
    <source>
        <dbReference type="Pfam" id="PF00156"/>
    </source>
</evidence>
<protein>
    <submittedName>
        <fullName evidence="3">Amidophosphoribosyltransferase</fullName>
    </submittedName>
</protein>
<dbReference type="InterPro" id="IPR051910">
    <property type="entry name" value="ComF/GntX_DNA_util-trans"/>
</dbReference>
<dbReference type="AlphaFoldDB" id="A0A2A8D146"/>
<dbReference type="Proteomes" id="UP000220102">
    <property type="component" value="Unassembled WGS sequence"/>
</dbReference>
<dbReference type="SUPFAM" id="SSF53271">
    <property type="entry name" value="PRTase-like"/>
    <property type="match status" value="1"/>
</dbReference>
<dbReference type="InterPro" id="IPR000836">
    <property type="entry name" value="PRTase_dom"/>
</dbReference>
<dbReference type="GO" id="GO:0016757">
    <property type="term" value="F:glycosyltransferase activity"/>
    <property type="evidence" value="ECO:0007669"/>
    <property type="project" value="UniProtKB-KW"/>
</dbReference>
<evidence type="ECO:0000256" key="1">
    <source>
        <dbReference type="ARBA" id="ARBA00008007"/>
    </source>
</evidence>